<feature type="domain" description="Amine oxidase" evidence="2">
    <location>
        <begin position="172"/>
        <end position="658"/>
    </location>
</feature>
<keyword evidence="4" id="KW-1185">Reference proteome</keyword>
<dbReference type="InterPro" id="IPR036188">
    <property type="entry name" value="FAD/NAD-bd_sf"/>
</dbReference>
<dbReference type="EMBL" id="JAUKUD010000002">
    <property type="protein sequence ID" value="KAK0750737.1"/>
    <property type="molecule type" value="Genomic_DNA"/>
</dbReference>
<evidence type="ECO:0000313" key="4">
    <source>
        <dbReference type="Proteomes" id="UP001172155"/>
    </source>
</evidence>
<gene>
    <name evidence="3" type="ORF">B0T18DRAFT_455768</name>
</gene>
<name>A0AA40K9U8_9PEZI</name>
<dbReference type="InterPro" id="IPR002937">
    <property type="entry name" value="Amino_oxidase"/>
</dbReference>
<dbReference type="Gene3D" id="1.20.1440.240">
    <property type="match status" value="1"/>
</dbReference>
<dbReference type="Proteomes" id="UP001172155">
    <property type="component" value="Unassembled WGS sequence"/>
</dbReference>
<dbReference type="PANTHER" id="PTHR10742">
    <property type="entry name" value="FLAVIN MONOAMINE OXIDASE"/>
    <property type="match status" value="1"/>
</dbReference>
<dbReference type="AlphaFoldDB" id="A0AA40K9U8"/>
<feature type="chain" id="PRO_5041380206" evidence="1">
    <location>
        <begin position="19"/>
        <end position="706"/>
    </location>
</feature>
<dbReference type="Gene3D" id="3.90.660.10">
    <property type="match status" value="1"/>
</dbReference>
<sequence>MARLAAALVASGAAVALAGLPVHIETRSAVTSRAANIYLSFSKLLDGDVSFTYGPCASSSQQDSHHVVGRADGGSSHGKRLVWLLPESVSSGGCISAWDDAGLLVGRSEPQLLHQRHRRRAEKPSIEMTSATGIDTLGPWFEGVNVLANKEPGAVDVDKAKAKEIAIVGAGMSGLMSYLVLHQAGMTNISIIEAGNRLGGRVHTEYLSGGPFDYSYQEMGPMRFPATYKDSATNETMNITDHQMVFQLADELNQLNGHSKNLSVDFVPWIQGNRNGLVYRNGFKLPNGLPPTSAQISANASLGSPVKALDNSTMELAAEVSKYMPGSEFNVAMAKNMFKAHKEWTTNGLKGLGGDTWSEWAFMVNYLKGSLNSTDVNGGGAHSFWDSLYEGMYFQASTWKTIDGGLNRLPLAFHPLVDGVTTMGRKIERVQFTTSPAGEKKVVLQHRNSFRDTDFHSSAYDYAIVSAPFSIVRKWRIPKTLPTTITNAISNVEYTSACKVALEYRTRFWEHYENPIVGGCSTTSDIPGIGSICYPSYNINGTGPATILASYISGDWGQRWAASSEEEHVQYVIDAMAEIHGEHVRELYTGKYNRRCWIQDPLESGGWANPAAGQHELYIPEYFKTYDGLIFVGEHTSYTHAWIASALDSGIRGAVQLLLELGLVDEAKEAVNKWMARWIDIVSVYRASGCSARLTLVSVNLFLPRT</sequence>
<dbReference type="GO" id="GO:0009063">
    <property type="term" value="P:amino acid catabolic process"/>
    <property type="evidence" value="ECO:0007669"/>
    <property type="project" value="TreeGrafter"/>
</dbReference>
<dbReference type="InterPro" id="IPR050281">
    <property type="entry name" value="Flavin_monoamine_oxidase"/>
</dbReference>
<dbReference type="Gene3D" id="3.50.50.60">
    <property type="entry name" value="FAD/NAD(P)-binding domain"/>
    <property type="match status" value="1"/>
</dbReference>
<dbReference type="SUPFAM" id="SSF54373">
    <property type="entry name" value="FAD-linked reductases, C-terminal domain"/>
    <property type="match status" value="1"/>
</dbReference>
<reference evidence="3" key="1">
    <citation type="submission" date="2023-06" db="EMBL/GenBank/DDBJ databases">
        <title>Genome-scale phylogeny and comparative genomics of the fungal order Sordariales.</title>
        <authorList>
            <consortium name="Lawrence Berkeley National Laboratory"/>
            <person name="Hensen N."/>
            <person name="Bonometti L."/>
            <person name="Westerberg I."/>
            <person name="Brannstrom I.O."/>
            <person name="Guillou S."/>
            <person name="Cros-Aarteil S."/>
            <person name="Calhoun S."/>
            <person name="Haridas S."/>
            <person name="Kuo A."/>
            <person name="Mondo S."/>
            <person name="Pangilinan J."/>
            <person name="Riley R."/>
            <person name="LaButti K."/>
            <person name="Andreopoulos B."/>
            <person name="Lipzen A."/>
            <person name="Chen C."/>
            <person name="Yanf M."/>
            <person name="Daum C."/>
            <person name="Ng V."/>
            <person name="Clum A."/>
            <person name="Steindorff A."/>
            <person name="Ohm R."/>
            <person name="Martin F."/>
            <person name="Silar P."/>
            <person name="Natvig D."/>
            <person name="Lalanne C."/>
            <person name="Gautier V."/>
            <person name="Ament-velasquez S.L."/>
            <person name="Kruys A."/>
            <person name="Hutchinson M.I."/>
            <person name="Powell A.J."/>
            <person name="Barry K."/>
            <person name="Miller A.N."/>
            <person name="Grigoriev I.V."/>
            <person name="Debuchy R."/>
            <person name="Gladieux P."/>
            <person name="Thoren M.H."/>
            <person name="Johannesson H."/>
        </authorList>
    </citation>
    <scope>NUCLEOTIDE SEQUENCE</scope>
    <source>
        <strain evidence="3">SMH3187-1</strain>
    </source>
</reference>
<dbReference type="SUPFAM" id="SSF51905">
    <property type="entry name" value="FAD/NAD(P)-binding domain"/>
    <property type="match status" value="1"/>
</dbReference>
<proteinExistence type="predicted"/>
<evidence type="ECO:0000256" key="1">
    <source>
        <dbReference type="SAM" id="SignalP"/>
    </source>
</evidence>
<accession>A0AA40K9U8</accession>
<evidence type="ECO:0000259" key="2">
    <source>
        <dbReference type="Pfam" id="PF01593"/>
    </source>
</evidence>
<dbReference type="PANTHER" id="PTHR10742:SF382">
    <property type="entry name" value="AMINE OXIDASE DOMAIN-CONTAINING PROTEIN"/>
    <property type="match status" value="1"/>
</dbReference>
<evidence type="ECO:0000313" key="3">
    <source>
        <dbReference type="EMBL" id="KAK0750737.1"/>
    </source>
</evidence>
<keyword evidence="1" id="KW-0732">Signal</keyword>
<comment type="caution">
    <text evidence="3">The sequence shown here is derived from an EMBL/GenBank/DDBJ whole genome shotgun (WGS) entry which is preliminary data.</text>
</comment>
<dbReference type="GO" id="GO:0001716">
    <property type="term" value="F:L-amino-acid oxidase activity"/>
    <property type="evidence" value="ECO:0007669"/>
    <property type="project" value="TreeGrafter"/>
</dbReference>
<protein>
    <submittedName>
        <fullName evidence="3">Flavin-containing amine oxidoreductase</fullName>
    </submittedName>
</protein>
<feature type="signal peptide" evidence="1">
    <location>
        <begin position="1"/>
        <end position="18"/>
    </location>
</feature>
<organism evidence="3 4">
    <name type="scientific">Schizothecium vesticola</name>
    <dbReference type="NCBI Taxonomy" id="314040"/>
    <lineage>
        <taxon>Eukaryota</taxon>
        <taxon>Fungi</taxon>
        <taxon>Dikarya</taxon>
        <taxon>Ascomycota</taxon>
        <taxon>Pezizomycotina</taxon>
        <taxon>Sordariomycetes</taxon>
        <taxon>Sordariomycetidae</taxon>
        <taxon>Sordariales</taxon>
        <taxon>Schizotheciaceae</taxon>
        <taxon>Schizothecium</taxon>
    </lineage>
</organism>
<dbReference type="Pfam" id="PF01593">
    <property type="entry name" value="Amino_oxidase"/>
    <property type="match status" value="1"/>
</dbReference>